<proteinExistence type="predicted"/>
<evidence type="ECO:0000313" key="2">
    <source>
        <dbReference type="Proteomes" id="UP000230778"/>
    </source>
</evidence>
<comment type="caution">
    <text evidence="1">The sequence shown here is derived from an EMBL/GenBank/DDBJ whole genome shotgun (WGS) entry which is preliminary data.</text>
</comment>
<accession>A0A2H0FI15</accession>
<organism evidence="1 2">
    <name type="scientific">Candidatus Nealsonbacteria bacterium CG18_big_fil_WC_8_21_14_2_50_37_10</name>
    <dbReference type="NCBI Taxonomy" id="1974717"/>
    <lineage>
        <taxon>Bacteria</taxon>
        <taxon>Candidatus Nealsoniibacteriota</taxon>
    </lineage>
</organism>
<name>A0A2H0FI15_9BACT</name>
<gene>
    <name evidence="1" type="ORF">COW72_02055</name>
</gene>
<evidence type="ECO:0000313" key="1">
    <source>
        <dbReference type="EMBL" id="PIQ06326.1"/>
    </source>
</evidence>
<dbReference type="Proteomes" id="UP000230778">
    <property type="component" value="Unassembled WGS sequence"/>
</dbReference>
<dbReference type="EMBL" id="PCUC01000113">
    <property type="protein sequence ID" value="PIQ06326.1"/>
    <property type="molecule type" value="Genomic_DNA"/>
</dbReference>
<sequence length="110" mass="13065">MMEIIHKKLAEGGWFQLSLCEQLGNIGSEINRALHWKDKDQNNFESAIDRALELFDLTLKDPRWKKRLREIARARELFCDAITGGEEYKSSLKDLDRYFFYYALCARRNM</sequence>
<dbReference type="AlphaFoldDB" id="A0A2H0FI15"/>
<reference evidence="1 2" key="1">
    <citation type="submission" date="2017-09" db="EMBL/GenBank/DDBJ databases">
        <title>Depth-based differentiation of microbial function through sediment-hosted aquifers and enrichment of novel symbionts in the deep terrestrial subsurface.</title>
        <authorList>
            <person name="Probst A.J."/>
            <person name="Ladd B."/>
            <person name="Jarett J.K."/>
            <person name="Geller-Mcgrath D.E."/>
            <person name="Sieber C.M."/>
            <person name="Emerson J.B."/>
            <person name="Anantharaman K."/>
            <person name="Thomas B.C."/>
            <person name="Malmstrom R."/>
            <person name="Stieglmeier M."/>
            <person name="Klingl A."/>
            <person name="Woyke T."/>
            <person name="Ryan C.M."/>
            <person name="Banfield J.F."/>
        </authorList>
    </citation>
    <scope>NUCLEOTIDE SEQUENCE [LARGE SCALE GENOMIC DNA]</scope>
    <source>
        <strain evidence="1">CG18_big_fil_WC_8_21_14_2_50_37_10</strain>
    </source>
</reference>
<protein>
    <submittedName>
        <fullName evidence="1">Uncharacterized protein</fullName>
    </submittedName>
</protein>